<evidence type="ECO:0000313" key="1">
    <source>
        <dbReference type="EMBL" id="MEX6688654.1"/>
    </source>
</evidence>
<dbReference type="EMBL" id="JAULBC010000004">
    <property type="protein sequence ID" value="MEX6688654.1"/>
    <property type="molecule type" value="Genomic_DNA"/>
</dbReference>
<dbReference type="RefSeq" id="WP_369330063.1">
    <property type="nucleotide sequence ID" value="NZ_JAULBC010000004.1"/>
</dbReference>
<protein>
    <recommendedName>
        <fullName evidence="3">Nucleic acid binding protein</fullName>
    </recommendedName>
</protein>
<sequence>MRKRTIFFVGIILCLLATGIAYYLYQKPRTNLAHVSADYAIQAPELFNKFQQNEPEANKQFLNKIISVKGAVQSVQQSGGNTVIVLDAGPTTGGINCSMASAPADVGSLKEGDSIQLKGRCTGFLMDVNITDAVIEK</sequence>
<accession>A0ABV3ZJP9</accession>
<proteinExistence type="predicted"/>
<reference evidence="1 2" key="1">
    <citation type="submission" date="2023-07" db="EMBL/GenBank/DDBJ databases">
        <authorList>
            <person name="Lian W.-H."/>
        </authorList>
    </citation>
    <scope>NUCLEOTIDE SEQUENCE [LARGE SCALE GENOMIC DNA]</scope>
    <source>
        <strain evidence="1 2">SYSU DXS3180</strain>
    </source>
</reference>
<comment type="caution">
    <text evidence="1">The sequence shown here is derived from an EMBL/GenBank/DDBJ whole genome shotgun (WGS) entry which is preliminary data.</text>
</comment>
<dbReference type="Pfam" id="PF12869">
    <property type="entry name" value="tRNA_anti-like"/>
    <property type="match status" value="1"/>
</dbReference>
<dbReference type="Proteomes" id="UP001560573">
    <property type="component" value="Unassembled WGS sequence"/>
</dbReference>
<dbReference type="InterPro" id="IPR024422">
    <property type="entry name" value="Protein_unknown_function_OB"/>
</dbReference>
<evidence type="ECO:0000313" key="2">
    <source>
        <dbReference type="Proteomes" id="UP001560573"/>
    </source>
</evidence>
<evidence type="ECO:0008006" key="3">
    <source>
        <dbReference type="Google" id="ProtNLM"/>
    </source>
</evidence>
<name>A0ABV3ZJP9_9BACT</name>
<organism evidence="1 2">
    <name type="scientific">Danxiaibacter flavus</name>
    <dbReference type="NCBI Taxonomy" id="3049108"/>
    <lineage>
        <taxon>Bacteria</taxon>
        <taxon>Pseudomonadati</taxon>
        <taxon>Bacteroidota</taxon>
        <taxon>Chitinophagia</taxon>
        <taxon>Chitinophagales</taxon>
        <taxon>Chitinophagaceae</taxon>
        <taxon>Danxiaibacter</taxon>
    </lineage>
</organism>
<keyword evidence="2" id="KW-1185">Reference proteome</keyword>
<gene>
    <name evidence="1" type="ORF">QTN47_14160</name>
</gene>